<sequence length="139" mass="15384">MNSDELLKKYGMRLTAGRRAVLDVFRQAGCALSHAEVEERLSGDLDRVTLYRTFNVFLEKGLVHRVLDDGGATKYALCGGTCSQGNHHHAHVHFKCSVCGKTQCLNSLNVPSITLPEGYEFENAHFLIQGKCPECKSKS</sequence>
<gene>
    <name evidence="3" type="ORF">FUAX_37300</name>
</gene>
<dbReference type="GO" id="GO:0045892">
    <property type="term" value="P:negative regulation of DNA-templated transcription"/>
    <property type="evidence" value="ECO:0007669"/>
    <property type="project" value="TreeGrafter"/>
</dbReference>
<dbReference type="AlphaFoldDB" id="A0AAU9CT80"/>
<evidence type="ECO:0000256" key="2">
    <source>
        <dbReference type="PIRSR" id="PIRSR602481-2"/>
    </source>
</evidence>
<keyword evidence="2" id="KW-0408">Iron</keyword>
<keyword evidence="1" id="KW-0479">Metal-binding</keyword>
<dbReference type="Gene3D" id="1.10.10.10">
    <property type="entry name" value="Winged helix-like DNA-binding domain superfamily/Winged helix DNA-binding domain"/>
    <property type="match status" value="1"/>
</dbReference>
<dbReference type="GO" id="GO:0000976">
    <property type="term" value="F:transcription cis-regulatory region binding"/>
    <property type="evidence" value="ECO:0007669"/>
    <property type="project" value="TreeGrafter"/>
</dbReference>
<dbReference type="GO" id="GO:0003700">
    <property type="term" value="F:DNA-binding transcription factor activity"/>
    <property type="evidence" value="ECO:0007669"/>
    <property type="project" value="InterPro"/>
</dbReference>
<keyword evidence="1" id="KW-0862">Zinc</keyword>
<comment type="cofactor">
    <cofactor evidence="2">
        <name>Mn(2+)</name>
        <dbReference type="ChEBI" id="CHEBI:29035"/>
    </cofactor>
    <cofactor evidence="2">
        <name>Fe(2+)</name>
        <dbReference type="ChEBI" id="CHEBI:29033"/>
    </cofactor>
    <text evidence="2">Binds 1 Mn(2+) or Fe(2+) ion per subunit.</text>
</comment>
<feature type="binding site" evidence="2">
    <location>
        <position position="87"/>
    </location>
    <ligand>
        <name>Fe cation</name>
        <dbReference type="ChEBI" id="CHEBI:24875"/>
    </ligand>
</feature>
<dbReference type="Pfam" id="PF01475">
    <property type="entry name" value="FUR"/>
    <property type="match status" value="1"/>
</dbReference>
<dbReference type="InterPro" id="IPR036390">
    <property type="entry name" value="WH_DNA-bd_sf"/>
</dbReference>
<dbReference type="InterPro" id="IPR002481">
    <property type="entry name" value="FUR"/>
</dbReference>
<dbReference type="GO" id="GO:0008270">
    <property type="term" value="F:zinc ion binding"/>
    <property type="evidence" value="ECO:0007669"/>
    <property type="project" value="TreeGrafter"/>
</dbReference>
<organism evidence="3 4">
    <name type="scientific">Fulvitalea axinellae</name>
    <dbReference type="NCBI Taxonomy" id="1182444"/>
    <lineage>
        <taxon>Bacteria</taxon>
        <taxon>Pseudomonadati</taxon>
        <taxon>Bacteroidota</taxon>
        <taxon>Cytophagia</taxon>
        <taxon>Cytophagales</taxon>
        <taxon>Persicobacteraceae</taxon>
        <taxon>Fulvitalea</taxon>
    </lineage>
</organism>
<keyword evidence="4" id="KW-1185">Reference proteome</keyword>
<dbReference type="EMBL" id="AP025314">
    <property type="protein sequence ID" value="BDD11298.1"/>
    <property type="molecule type" value="Genomic_DNA"/>
</dbReference>
<feature type="binding site" evidence="1">
    <location>
        <position position="132"/>
    </location>
    <ligand>
        <name>Zn(2+)</name>
        <dbReference type="ChEBI" id="CHEBI:29105"/>
    </ligand>
</feature>
<evidence type="ECO:0000313" key="4">
    <source>
        <dbReference type="Proteomes" id="UP001348817"/>
    </source>
</evidence>
<reference evidence="3 4" key="1">
    <citation type="submission" date="2021-12" db="EMBL/GenBank/DDBJ databases">
        <title>Genome sequencing of bacteria with rrn-lacking chromosome and rrn-plasmid.</title>
        <authorList>
            <person name="Anda M."/>
            <person name="Iwasaki W."/>
        </authorList>
    </citation>
    <scope>NUCLEOTIDE SEQUENCE [LARGE SCALE GENOMIC DNA]</scope>
    <source>
        <strain evidence="3 4">DSM 100852</strain>
    </source>
</reference>
<protein>
    <submittedName>
        <fullName evidence="3">Transcriptional regulator</fullName>
    </submittedName>
</protein>
<evidence type="ECO:0000313" key="3">
    <source>
        <dbReference type="EMBL" id="BDD11298.1"/>
    </source>
</evidence>
<dbReference type="PANTHER" id="PTHR33202">
    <property type="entry name" value="ZINC UPTAKE REGULATION PROTEIN"/>
    <property type="match status" value="1"/>
</dbReference>
<evidence type="ECO:0000256" key="1">
    <source>
        <dbReference type="PIRSR" id="PIRSR602481-1"/>
    </source>
</evidence>
<dbReference type="Proteomes" id="UP001348817">
    <property type="component" value="Chromosome"/>
</dbReference>
<feature type="binding site" evidence="1">
    <location>
        <position position="96"/>
    </location>
    <ligand>
        <name>Zn(2+)</name>
        <dbReference type="ChEBI" id="CHEBI:29105"/>
    </ligand>
</feature>
<dbReference type="PANTHER" id="PTHR33202:SF22">
    <property type="entry name" value="HYDROGEN PEROXIDE SENSITIVE REPRESSOR"/>
    <property type="match status" value="1"/>
</dbReference>
<accession>A0AAU9CT80</accession>
<dbReference type="InterPro" id="IPR036388">
    <property type="entry name" value="WH-like_DNA-bd_sf"/>
</dbReference>
<proteinExistence type="predicted"/>
<feature type="binding site" evidence="1">
    <location>
        <position position="135"/>
    </location>
    <ligand>
        <name>Zn(2+)</name>
        <dbReference type="ChEBI" id="CHEBI:29105"/>
    </ligand>
</feature>
<name>A0AAU9CT80_9BACT</name>
<dbReference type="RefSeq" id="WP_338392800.1">
    <property type="nucleotide sequence ID" value="NZ_AP025314.1"/>
</dbReference>
<feature type="binding site" evidence="1">
    <location>
        <position position="99"/>
    </location>
    <ligand>
        <name>Zn(2+)</name>
        <dbReference type="ChEBI" id="CHEBI:29105"/>
    </ligand>
</feature>
<dbReference type="GO" id="GO:1900376">
    <property type="term" value="P:regulation of secondary metabolite biosynthetic process"/>
    <property type="evidence" value="ECO:0007669"/>
    <property type="project" value="TreeGrafter"/>
</dbReference>
<dbReference type="KEGG" id="fax:FUAX_37300"/>
<dbReference type="SUPFAM" id="SSF46785">
    <property type="entry name" value="Winged helix' DNA-binding domain"/>
    <property type="match status" value="1"/>
</dbReference>
<comment type="cofactor">
    <cofactor evidence="1">
        <name>Zn(2+)</name>
        <dbReference type="ChEBI" id="CHEBI:29105"/>
    </cofactor>
    <text evidence="1">Binds 1 zinc ion per subunit.</text>
</comment>